<dbReference type="InterPro" id="IPR022041">
    <property type="entry name" value="Methyltransf_FA"/>
</dbReference>
<proteinExistence type="predicted"/>
<dbReference type="AlphaFoldDB" id="A0A6J8C8C7"/>
<feature type="domain" description="Farnesoic acid O-methyl transferase" evidence="1">
    <location>
        <begin position="272"/>
        <end position="385"/>
    </location>
</feature>
<dbReference type="Proteomes" id="UP000507470">
    <property type="component" value="Unassembled WGS sequence"/>
</dbReference>
<evidence type="ECO:0000313" key="3">
    <source>
        <dbReference type="Proteomes" id="UP000507470"/>
    </source>
</evidence>
<protein>
    <recommendedName>
        <fullName evidence="1">Farnesoic acid O-methyl transferase domain-containing protein</fullName>
    </recommendedName>
</protein>
<keyword evidence="3" id="KW-1185">Reference proteome</keyword>
<accession>A0A6J8C8C7</accession>
<feature type="domain" description="Farnesoic acid O-methyl transferase" evidence="1">
    <location>
        <begin position="77"/>
        <end position="190"/>
    </location>
</feature>
<evidence type="ECO:0000313" key="2">
    <source>
        <dbReference type="EMBL" id="CAC5392678.1"/>
    </source>
</evidence>
<gene>
    <name evidence="2" type="ORF">MCOR_27606</name>
</gene>
<dbReference type="Pfam" id="PF12248">
    <property type="entry name" value="Methyltransf_FA"/>
    <property type="match status" value="2"/>
</dbReference>
<organism evidence="2 3">
    <name type="scientific">Mytilus coruscus</name>
    <name type="common">Sea mussel</name>
    <dbReference type="NCBI Taxonomy" id="42192"/>
    <lineage>
        <taxon>Eukaryota</taxon>
        <taxon>Metazoa</taxon>
        <taxon>Spiralia</taxon>
        <taxon>Lophotrochozoa</taxon>
        <taxon>Mollusca</taxon>
        <taxon>Bivalvia</taxon>
        <taxon>Autobranchia</taxon>
        <taxon>Pteriomorphia</taxon>
        <taxon>Mytilida</taxon>
        <taxon>Mytiloidea</taxon>
        <taxon>Mytilidae</taxon>
        <taxon>Mytilinae</taxon>
        <taxon>Mytilus</taxon>
    </lineage>
</organism>
<name>A0A6J8C8C7_MYTCO</name>
<sequence length="693" mass="79162">MFTVWNSHWYMYVKIEPSCSRLGKDCKSRMFTVWNSHWYMYAKIVPKSPRLGLPLEFSITHPGEKLISTEGVSLLHSNFLQFDARGKRDVTLTFRDVQFSIVIGGWVNTKSALYIGELVYPPDDEYDGSLLSSSEYKQFWISWNSFQVYVGLGSVKGSGVILYGEPQCPIKVIDSTFASNFGDTLVYRINQAGLYKRTVFRFVSGILDSVCDKRDEFIKWRRNVNEILGEFYQICGFPNVLVAIDGLPLEFSITHPGEKLISTEGVSLLHVNFLQFDARGKRDVTLIFRDVQFSFVIGGWGNTLSALYLGEFVYPPVDEYSGSLLTSSEYKQFWISWNSFQVYIGLGSVKDSGVILYGEPQCPIKVIDLTFASNFGETLVYRINQAANQELRQSYRFGRNGNMILSNFVSNNVRRQTNRHHTLTVPQQIMVILRILATGNFLRVVRDRLRKDVETMLKVKGNKKMVQSYIMEKTGKKIVLKDLHNIKLEKKKKKKSATGKTDLEQMNFRREVSIEKLGITVGEKIQALEIMQKIVYSKSEDECQTFNKELCEESQTHSVRSLEDLNTVRTSHRLFDDISETQSAVCSVTKTNEENVSKNKIQGNTNTVTTTSKSCIRSYKCITPFGSHGRKCMVLEVLETNSVESTNAVGNENNQIDLHVNEDVEYINDDFNVTDNKEMILIMSKYSKIPEKN</sequence>
<evidence type="ECO:0000259" key="1">
    <source>
        <dbReference type="Pfam" id="PF12248"/>
    </source>
</evidence>
<dbReference type="EMBL" id="CACVKT020005042">
    <property type="protein sequence ID" value="CAC5392678.1"/>
    <property type="molecule type" value="Genomic_DNA"/>
</dbReference>
<reference evidence="2 3" key="1">
    <citation type="submission" date="2020-06" db="EMBL/GenBank/DDBJ databases">
        <authorList>
            <person name="Li R."/>
            <person name="Bekaert M."/>
        </authorList>
    </citation>
    <scope>NUCLEOTIDE SEQUENCE [LARGE SCALE GENOMIC DNA]</scope>
    <source>
        <strain evidence="3">wild</strain>
    </source>
</reference>